<comment type="caution">
    <text evidence="1">The sequence shown here is derived from an EMBL/GenBank/DDBJ whole genome shotgun (WGS) entry which is preliminary data.</text>
</comment>
<accession>A0A0F9ER03</accession>
<dbReference type="EMBL" id="LAZR01035889">
    <property type="protein sequence ID" value="KKL26283.1"/>
    <property type="molecule type" value="Genomic_DNA"/>
</dbReference>
<organism evidence="1">
    <name type="scientific">marine sediment metagenome</name>
    <dbReference type="NCBI Taxonomy" id="412755"/>
    <lineage>
        <taxon>unclassified sequences</taxon>
        <taxon>metagenomes</taxon>
        <taxon>ecological metagenomes</taxon>
    </lineage>
</organism>
<name>A0A0F9ER03_9ZZZZ</name>
<reference evidence="1" key="1">
    <citation type="journal article" date="2015" name="Nature">
        <title>Complex archaea that bridge the gap between prokaryotes and eukaryotes.</title>
        <authorList>
            <person name="Spang A."/>
            <person name="Saw J.H."/>
            <person name="Jorgensen S.L."/>
            <person name="Zaremba-Niedzwiedzka K."/>
            <person name="Martijn J."/>
            <person name="Lind A.E."/>
            <person name="van Eijk R."/>
            <person name="Schleper C."/>
            <person name="Guy L."/>
            <person name="Ettema T.J."/>
        </authorList>
    </citation>
    <scope>NUCLEOTIDE SEQUENCE</scope>
</reference>
<proteinExistence type="predicted"/>
<sequence length="70" mass="7426">ARTAPKRDGSAARLPRALLTLCFLPSILIGGADWTSLGCALPAALGWTSWRSVVSWPADFPRGFAPDDAE</sequence>
<gene>
    <name evidence="1" type="ORF">LCGC14_2396810</name>
</gene>
<dbReference type="AlphaFoldDB" id="A0A0F9ER03"/>
<feature type="non-terminal residue" evidence="1">
    <location>
        <position position="1"/>
    </location>
</feature>
<protein>
    <submittedName>
        <fullName evidence="1">Uncharacterized protein</fullName>
    </submittedName>
</protein>
<evidence type="ECO:0000313" key="1">
    <source>
        <dbReference type="EMBL" id="KKL26283.1"/>
    </source>
</evidence>